<sequence length="45" mass="5071">MVFSGQCTRVTNTAVQDILCLQWLLYSTFIMCVPNIIGDYVNELG</sequence>
<dbReference type="Proteomes" id="UP001174909">
    <property type="component" value="Unassembled WGS sequence"/>
</dbReference>
<evidence type="ECO:0000313" key="2">
    <source>
        <dbReference type="Proteomes" id="UP001174909"/>
    </source>
</evidence>
<reference evidence="1" key="1">
    <citation type="submission" date="2023-03" db="EMBL/GenBank/DDBJ databases">
        <authorList>
            <person name="Steffen K."/>
            <person name="Cardenas P."/>
        </authorList>
    </citation>
    <scope>NUCLEOTIDE SEQUENCE</scope>
</reference>
<gene>
    <name evidence="1" type="ORF">GBAR_LOCUS29226</name>
</gene>
<dbReference type="EMBL" id="CASHTH010004093">
    <property type="protein sequence ID" value="CAI8053427.1"/>
    <property type="molecule type" value="Genomic_DNA"/>
</dbReference>
<name>A0AA35XJN6_GEOBA</name>
<proteinExistence type="predicted"/>
<organism evidence="1 2">
    <name type="scientific">Geodia barretti</name>
    <name type="common">Barrett's horny sponge</name>
    <dbReference type="NCBI Taxonomy" id="519541"/>
    <lineage>
        <taxon>Eukaryota</taxon>
        <taxon>Metazoa</taxon>
        <taxon>Porifera</taxon>
        <taxon>Demospongiae</taxon>
        <taxon>Heteroscleromorpha</taxon>
        <taxon>Tetractinellida</taxon>
        <taxon>Astrophorina</taxon>
        <taxon>Geodiidae</taxon>
        <taxon>Geodia</taxon>
    </lineage>
</organism>
<keyword evidence="2" id="KW-1185">Reference proteome</keyword>
<dbReference type="AlphaFoldDB" id="A0AA35XJN6"/>
<feature type="non-terminal residue" evidence="1">
    <location>
        <position position="45"/>
    </location>
</feature>
<accession>A0AA35XJN6</accession>
<protein>
    <submittedName>
        <fullName evidence="1">Uncharacterized protein</fullName>
    </submittedName>
</protein>
<comment type="caution">
    <text evidence="1">The sequence shown here is derived from an EMBL/GenBank/DDBJ whole genome shotgun (WGS) entry which is preliminary data.</text>
</comment>
<evidence type="ECO:0000313" key="1">
    <source>
        <dbReference type="EMBL" id="CAI8053427.1"/>
    </source>
</evidence>